<proteinExistence type="predicted"/>
<organism evidence="1 2">
    <name type="scientific">Crepidotus variabilis</name>
    <dbReference type="NCBI Taxonomy" id="179855"/>
    <lineage>
        <taxon>Eukaryota</taxon>
        <taxon>Fungi</taxon>
        <taxon>Dikarya</taxon>
        <taxon>Basidiomycota</taxon>
        <taxon>Agaricomycotina</taxon>
        <taxon>Agaricomycetes</taxon>
        <taxon>Agaricomycetidae</taxon>
        <taxon>Agaricales</taxon>
        <taxon>Agaricineae</taxon>
        <taxon>Crepidotaceae</taxon>
        <taxon>Crepidotus</taxon>
    </lineage>
</organism>
<keyword evidence="2" id="KW-1185">Reference proteome</keyword>
<comment type="caution">
    <text evidence="1">The sequence shown here is derived from an EMBL/GenBank/DDBJ whole genome shotgun (WGS) entry which is preliminary data.</text>
</comment>
<protein>
    <submittedName>
        <fullName evidence="1">Uncharacterized protein</fullName>
    </submittedName>
</protein>
<evidence type="ECO:0000313" key="1">
    <source>
        <dbReference type="EMBL" id="KAF9524709.1"/>
    </source>
</evidence>
<reference evidence="1" key="1">
    <citation type="submission" date="2020-11" db="EMBL/GenBank/DDBJ databases">
        <authorList>
            <consortium name="DOE Joint Genome Institute"/>
            <person name="Ahrendt S."/>
            <person name="Riley R."/>
            <person name="Andreopoulos W."/>
            <person name="Labutti K."/>
            <person name="Pangilinan J."/>
            <person name="Ruiz-Duenas F.J."/>
            <person name="Barrasa J.M."/>
            <person name="Sanchez-Garcia M."/>
            <person name="Camarero S."/>
            <person name="Miyauchi S."/>
            <person name="Serrano A."/>
            <person name="Linde D."/>
            <person name="Babiker R."/>
            <person name="Drula E."/>
            <person name="Ayuso-Fernandez I."/>
            <person name="Pacheco R."/>
            <person name="Padilla G."/>
            <person name="Ferreira P."/>
            <person name="Barriuso J."/>
            <person name="Kellner H."/>
            <person name="Castanera R."/>
            <person name="Alfaro M."/>
            <person name="Ramirez L."/>
            <person name="Pisabarro A.G."/>
            <person name="Kuo A."/>
            <person name="Tritt A."/>
            <person name="Lipzen A."/>
            <person name="He G."/>
            <person name="Yan M."/>
            <person name="Ng V."/>
            <person name="Cullen D."/>
            <person name="Martin F."/>
            <person name="Rosso M.-N."/>
            <person name="Henrissat B."/>
            <person name="Hibbett D."/>
            <person name="Martinez A.T."/>
            <person name="Grigoriev I.V."/>
        </authorList>
    </citation>
    <scope>NUCLEOTIDE SEQUENCE</scope>
    <source>
        <strain evidence="1">CBS 506.95</strain>
    </source>
</reference>
<dbReference type="AlphaFoldDB" id="A0A9P6E9C9"/>
<gene>
    <name evidence="1" type="ORF">CPB83DRAFT_597444</name>
</gene>
<accession>A0A9P6E9C9</accession>
<evidence type="ECO:0000313" key="2">
    <source>
        <dbReference type="Proteomes" id="UP000807306"/>
    </source>
</evidence>
<dbReference type="EMBL" id="MU157894">
    <property type="protein sequence ID" value="KAF9524709.1"/>
    <property type="molecule type" value="Genomic_DNA"/>
</dbReference>
<name>A0A9P6E9C9_9AGAR</name>
<sequence>MGRAWRRVGWTGEDPPWTMLGEWWTVFHPVLRSTFNTSTRSRKIEELDAGLRCTSLCGLWYRIFPGGLSLKRDELSAGGFNLTRYPTKAYRQPRINLSPRSSITFARASRITPLSYRTLALYNLSRSLPSSRYSTSLIVHLGGYVKWLNIKRLNNVLLHDIHSDRPQPCQNLMCFRT</sequence>
<dbReference type="Proteomes" id="UP000807306">
    <property type="component" value="Unassembled WGS sequence"/>
</dbReference>